<proteinExistence type="predicted"/>
<reference evidence="2 3" key="1">
    <citation type="journal article" date="2010" name="Stand. Genomic Sci.">
        <title>Complete genome sequence of Olsenella uli type strain (VPI D76D-27C).</title>
        <authorList>
            <person name="Goker M."/>
            <person name="Held B."/>
            <person name="Lucas S."/>
            <person name="Nolan M."/>
            <person name="Yasawong M."/>
            <person name="Glavina Del Rio T."/>
            <person name="Tice H."/>
            <person name="Cheng J.F."/>
            <person name="Bruce D."/>
            <person name="Detter J.C."/>
            <person name="Tapia R."/>
            <person name="Han C."/>
            <person name="Goodwin L."/>
            <person name="Pitluck S."/>
            <person name="Liolios K."/>
            <person name="Ivanova N."/>
            <person name="Mavromatis K."/>
            <person name="Mikhailova N."/>
            <person name="Pati A."/>
            <person name="Chen A."/>
            <person name="Palaniappan K."/>
            <person name="Land M."/>
            <person name="Hauser L."/>
            <person name="Chang Y.J."/>
            <person name="Jeffries C.D."/>
            <person name="Rohde M."/>
            <person name="Sikorski J."/>
            <person name="Pukall R."/>
            <person name="Woyke T."/>
            <person name="Bristow J."/>
            <person name="Eisen J.A."/>
            <person name="Markowitz V."/>
            <person name="Hugenholtz P."/>
            <person name="Kyrpides N.C."/>
            <person name="Klenk H.P."/>
            <person name="Lapidus A."/>
        </authorList>
    </citation>
    <scope>NUCLEOTIDE SEQUENCE [LARGE SCALE GENOMIC DNA]</scope>
    <source>
        <strain evidence="3">ATCC 49627 / DSM 7084 / CIP 109912 / JCM 12494 / NCIMB 702895 / VPI D76D-27C</strain>
    </source>
</reference>
<evidence type="ECO:0000313" key="2">
    <source>
        <dbReference type="EMBL" id="ADK67507.1"/>
    </source>
</evidence>
<gene>
    <name evidence="2" type="ordered locus">Olsu_0383</name>
</gene>
<dbReference type="HOGENOM" id="CLU_1203840_0_0_11"/>
<keyword evidence="1" id="KW-0812">Transmembrane</keyword>
<sequence>MDVSSSGGRRIASTFVVDADFYRLYARHTMSKRVFAILLAVGVAAVWASFLVLRLPHGSLRVHLRVIFIVISFWGFWQFSTTSIALVRSHHLQRVEIHMVGGKWCEGVLVMAEVTDSSASVSRSATECGSGERPPSKRVRKMTEGRYRDFPLLEGTYSLDEVTRVVWSEGYALLVVGGMARTLPSETYRAMGIREAPAIPVALGPLGEDGRRRLRALLDERGIPVRRVRR</sequence>
<organism evidence="2 3">
    <name type="scientific">Olsenella uli (strain ATCC 49627 / DSM 7084 / CCUG 31166 / CIP 109912 / JCM 12494 / LMG 11480 / NCIMB 702895 / VPI D76D-27C)</name>
    <name type="common">Lactobacillus uli</name>
    <dbReference type="NCBI Taxonomy" id="633147"/>
    <lineage>
        <taxon>Bacteria</taxon>
        <taxon>Bacillati</taxon>
        <taxon>Actinomycetota</taxon>
        <taxon>Coriobacteriia</taxon>
        <taxon>Coriobacteriales</taxon>
        <taxon>Atopobiaceae</taxon>
        <taxon>Olsenella</taxon>
    </lineage>
</organism>
<keyword evidence="1" id="KW-1133">Transmembrane helix</keyword>
<keyword evidence="3" id="KW-1185">Reference proteome</keyword>
<feature type="transmembrane region" description="Helical" evidence="1">
    <location>
        <begin position="65"/>
        <end position="87"/>
    </location>
</feature>
<evidence type="ECO:0000313" key="3">
    <source>
        <dbReference type="Proteomes" id="UP000000333"/>
    </source>
</evidence>
<dbReference type="KEGG" id="ols:Olsu_0383"/>
<evidence type="ECO:0000256" key="1">
    <source>
        <dbReference type="SAM" id="Phobius"/>
    </source>
</evidence>
<feature type="transmembrane region" description="Helical" evidence="1">
    <location>
        <begin position="34"/>
        <end position="53"/>
    </location>
</feature>
<dbReference type="EMBL" id="CP002106">
    <property type="protein sequence ID" value="ADK67507.1"/>
    <property type="molecule type" value="Genomic_DNA"/>
</dbReference>
<dbReference type="STRING" id="633147.Olsu_0383"/>
<name>E1QYP3_OLSUV</name>
<protein>
    <submittedName>
        <fullName evidence="2">Uncharacterized protein</fullName>
    </submittedName>
</protein>
<keyword evidence="1" id="KW-0472">Membrane</keyword>
<dbReference type="Proteomes" id="UP000000333">
    <property type="component" value="Chromosome"/>
</dbReference>
<dbReference type="AlphaFoldDB" id="E1QYP3"/>
<accession>E1QYP3</accession>